<gene>
    <name evidence="2" type="ORF">Cvel_6326</name>
</gene>
<protein>
    <recommendedName>
        <fullName evidence="3">FAD-binding domain-containing protein</fullName>
    </recommendedName>
</protein>
<dbReference type="EMBL" id="CDMZ01002290">
    <property type="protein sequence ID" value="CEM41691.1"/>
    <property type="molecule type" value="Genomic_DNA"/>
</dbReference>
<keyword evidence="1" id="KW-0732">Signal</keyword>
<evidence type="ECO:0000313" key="2">
    <source>
        <dbReference type="EMBL" id="CEM41691.1"/>
    </source>
</evidence>
<name>A0A0G4HCJ7_9ALVE</name>
<dbReference type="AlphaFoldDB" id="A0A0G4HCJ7"/>
<dbReference type="VEuPathDB" id="CryptoDB:Cvel_6326"/>
<feature type="chain" id="PRO_5005191671" description="FAD-binding domain-containing protein" evidence="1">
    <location>
        <begin position="23"/>
        <end position="517"/>
    </location>
</feature>
<accession>A0A0G4HCJ7</accession>
<dbReference type="InterPro" id="IPR036188">
    <property type="entry name" value="FAD/NAD-bd_sf"/>
</dbReference>
<proteinExistence type="predicted"/>
<organism evidence="2">
    <name type="scientific">Chromera velia CCMP2878</name>
    <dbReference type="NCBI Taxonomy" id="1169474"/>
    <lineage>
        <taxon>Eukaryota</taxon>
        <taxon>Sar</taxon>
        <taxon>Alveolata</taxon>
        <taxon>Colpodellida</taxon>
        <taxon>Chromeraceae</taxon>
        <taxon>Chromera</taxon>
    </lineage>
</organism>
<feature type="signal peptide" evidence="1">
    <location>
        <begin position="1"/>
        <end position="22"/>
    </location>
</feature>
<dbReference type="Gene3D" id="3.50.50.60">
    <property type="entry name" value="FAD/NAD(P)-binding domain"/>
    <property type="match status" value="1"/>
</dbReference>
<dbReference type="SUPFAM" id="SSF51905">
    <property type="entry name" value="FAD/NAD(P)-binding domain"/>
    <property type="match status" value="1"/>
</dbReference>
<evidence type="ECO:0000256" key="1">
    <source>
        <dbReference type="SAM" id="SignalP"/>
    </source>
</evidence>
<sequence length="517" mass="58420">MRGGHYFLLSLVWLSLRATSLSVEQKLKSDADNAKQPDLSSRCLQYEDFDEFQPEAGTDQRYVVVGAGPVGMWTALQIKLALPKADVTIYEKRSSYTRNHILNLAVSVFKEGFGGEKAYDRIWSKGLSDAVPNFEEQMNDHPERVRVMCRKLEESLRRASDIFGIKVEQLNVSFETLDTFLDSVKDATLVIGADSRHSTMRDVIMPGEDLRKTPQIQITNQFQYNIFMKVMVKATNWLTNKTLRNLTWARTMLNLHDHNAVFIVGGENEDGTVPVTIQMPLVRSEAQPVLTNCKQRKKSEPKCTIWNSEGEHDDRLPSSVARDLDRTIDYLTNDEEENKRLKTETEVSLVLVDTYIANTVAKFKYHKEGRIPMLLIGDAAFGVPYFKGLVNGLSTGNELSLMLVRTLDPLIRSAPSFTAKAQVEFLKAYAAMVADKFSLGEQKARKTSWMFVGQNSAAMAARRVGQTFVNGLRMVTPWPLRRVFNMLPCAVHDTESNWSVSRQVEDVVPPLARSPIK</sequence>
<evidence type="ECO:0008006" key="3">
    <source>
        <dbReference type="Google" id="ProtNLM"/>
    </source>
</evidence>
<reference evidence="2" key="1">
    <citation type="submission" date="2014-11" db="EMBL/GenBank/DDBJ databases">
        <authorList>
            <person name="Otto D Thomas"/>
            <person name="Naeem Raeece"/>
        </authorList>
    </citation>
    <scope>NUCLEOTIDE SEQUENCE</scope>
</reference>